<dbReference type="PANTHER" id="PTHR24249">
    <property type="entry name" value="HISTAMINE RECEPTOR-RELATED G-PROTEIN COUPLED RECEPTOR"/>
    <property type="match status" value="1"/>
</dbReference>
<evidence type="ECO:0000256" key="5">
    <source>
        <dbReference type="ARBA" id="ARBA00023040"/>
    </source>
</evidence>
<evidence type="ECO:0000313" key="13">
    <source>
        <dbReference type="Proteomes" id="UP000005207"/>
    </source>
</evidence>
<evidence type="ECO:0000256" key="7">
    <source>
        <dbReference type="ARBA" id="ARBA00023170"/>
    </source>
</evidence>
<feature type="transmembrane region" description="Helical" evidence="10">
    <location>
        <begin position="102"/>
        <end position="122"/>
    </location>
</feature>
<reference evidence="12" key="2">
    <citation type="submission" date="2025-09" db="UniProtKB">
        <authorList>
            <consortium name="Ensembl"/>
        </authorList>
    </citation>
    <scope>IDENTIFICATION</scope>
</reference>
<feature type="transmembrane region" description="Helical" evidence="10">
    <location>
        <begin position="204"/>
        <end position="227"/>
    </location>
</feature>
<dbReference type="InterPro" id="IPR000276">
    <property type="entry name" value="GPCR_Rhodpsn"/>
</dbReference>
<reference evidence="12" key="1">
    <citation type="submission" date="2025-08" db="UniProtKB">
        <authorList>
            <consortium name="Ensembl"/>
        </authorList>
    </citation>
    <scope>IDENTIFICATION</scope>
</reference>
<evidence type="ECO:0000256" key="4">
    <source>
        <dbReference type="ARBA" id="ARBA00022989"/>
    </source>
</evidence>
<evidence type="ECO:0000259" key="11">
    <source>
        <dbReference type="PROSITE" id="PS50262"/>
    </source>
</evidence>
<feature type="transmembrane region" description="Helical" evidence="10">
    <location>
        <begin position="60"/>
        <end position="81"/>
    </location>
</feature>
<accession>A0A669D3V0</accession>
<keyword evidence="2" id="KW-1003">Cell membrane</keyword>
<keyword evidence="8 9" id="KW-0807">Transducer</keyword>
<organism evidence="12 13">
    <name type="scientific">Oreochromis niloticus</name>
    <name type="common">Nile tilapia</name>
    <name type="synonym">Tilapia nilotica</name>
    <dbReference type="NCBI Taxonomy" id="8128"/>
    <lineage>
        <taxon>Eukaryota</taxon>
        <taxon>Metazoa</taxon>
        <taxon>Chordata</taxon>
        <taxon>Craniata</taxon>
        <taxon>Vertebrata</taxon>
        <taxon>Euteleostomi</taxon>
        <taxon>Actinopterygii</taxon>
        <taxon>Neopterygii</taxon>
        <taxon>Teleostei</taxon>
        <taxon>Neoteleostei</taxon>
        <taxon>Acanthomorphata</taxon>
        <taxon>Ovalentaria</taxon>
        <taxon>Cichlomorphae</taxon>
        <taxon>Cichliformes</taxon>
        <taxon>Cichlidae</taxon>
        <taxon>African cichlids</taxon>
        <taxon>Pseudocrenilabrinae</taxon>
        <taxon>Oreochromini</taxon>
        <taxon>Oreochromis</taxon>
    </lineage>
</organism>
<keyword evidence="13" id="KW-1185">Reference proteome</keyword>
<dbReference type="GO" id="GO:0001594">
    <property type="term" value="F:trace-amine receptor activity"/>
    <property type="evidence" value="ECO:0007669"/>
    <property type="project" value="TreeGrafter"/>
</dbReference>
<dbReference type="SUPFAM" id="SSF81321">
    <property type="entry name" value="Family A G protein-coupled receptor-like"/>
    <property type="match status" value="2"/>
</dbReference>
<evidence type="ECO:0000256" key="6">
    <source>
        <dbReference type="ARBA" id="ARBA00023136"/>
    </source>
</evidence>
<dbReference type="PANTHER" id="PTHR24249:SF381">
    <property type="entry name" value="TRACE AMINE ASSOCIATED RECEPTOR 19P-RELATED"/>
    <property type="match status" value="1"/>
</dbReference>
<keyword evidence="5 9" id="KW-0297">G-protein coupled receptor</keyword>
<feature type="transmembrane region" description="Helical" evidence="10">
    <location>
        <begin position="24"/>
        <end position="54"/>
    </location>
</feature>
<dbReference type="AlphaFoldDB" id="A0A669D3V0"/>
<evidence type="ECO:0000313" key="12">
    <source>
        <dbReference type="Ensembl" id="ENSONIP00000055196.1"/>
    </source>
</evidence>
<dbReference type="Ensembl" id="ENSONIT00000085559.1">
    <property type="protein sequence ID" value="ENSONIP00000055196.1"/>
    <property type="gene ID" value="ENSONIG00000016479.2"/>
</dbReference>
<dbReference type="Proteomes" id="UP000005207">
    <property type="component" value="Unplaced"/>
</dbReference>
<dbReference type="InterPro" id="IPR050569">
    <property type="entry name" value="TAAR"/>
</dbReference>
<feature type="transmembrane region" description="Helical" evidence="10">
    <location>
        <begin position="324"/>
        <end position="344"/>
    </location>
</feature>
<dbReference type="GO" id="GO:0005886">
    <property type="term" value="C:plasma membrane"/>
    <property type="evidence" value="ECO:0007669"/>
    <property type="project" value="UniProtKB-SubCell"/>
</dbReference>
<evidence type="ECO:0000256" key="1">
    <source>
        <dbReference type="ARBA" id="ARBA00004651"/>
    </source>
</evidence>
<feature type="domain" description="G-protein coupled receptors family 1 profile" evidence="11">
    <location>
        <begin position="4"/>
        <end position="278"/>
    </location>
</feature>
<feature type="transmembrane region" description="Helical" evidence="10">
    <location>
        <begin position="268"/>
        <end position="288"/>
    </location>
</feature>
<keyword evidence="3 9" id="KW-0812">Transmembrane</keyword>
<sequence>DKKTKYKILYFLSLFRQLHTPTNLLLLSLAVADFCVGLLLFFQIVLIDGCWFLGDIMCTLYQYLAYVITSASIGTMVIICVDRYLAICYPLHYSTKITQQRVKIVVCLCWICSVIFQSLILMDNLKQPGRYNSCIGECVFVINYIAGLVDVTFSFIVPITVIVVLYLRVFVVAVSQARAMRSQLAVTHQRSVTVTAKKSELKAAWTLGIVVVVFLICMCPYYCVALTGQDSLPSSLIVKDNLKQPGKYNSCIGECVFVVNYIAGLFDLLFSFIVPITVIIVLYLRVFAVAVSQAHAMRCQHAVTHQRAVTVTVTKSELKAARTLGVVVVVFLICMCPYYCVALTEHFLKPYP</sequence>
<dbReference type="InterPro" id="IPR017452">
    <property type="entry name" value="GPCR_Rhodpsn_7TM"/>
</dbReference>
<feature type="domain" description="G-protein coupled receptors family 1 profile" evidence="11">
    <location>
        <begin position="274"/>
        <end position="352"/>
    </location>
</feature>
<comment type="subcellular location">
    <subcellularLocation>
        <location evidence="1">Cell membrane</location>
        <topology evidence="1">Multi-pass membrane protein</topology>
    </subcellularLocation>
</comment>
<comment type="similarity">
    <text evidence="9">Belongs to the G-protein coupled receptor 1 family.</text>
</comment>
<evidence type="ECO:0000256" key="8">
    <source>
        <dbReference type="ARBA" id="ARBA00023224"/>
    </source>
</evidence>
<feature type="transmembrane region" description="Helical" evidence="10">
    <location>
        <begin position="153"/>
        <end position="174"/>
    </location>
</feature>
<evidence type="ECO:0000256" key="9">
    <source>
        <dbReference type="RuleBase" id="RU000688"/>
    </source>
</evidence>
<dbReference type="PROSITE" id="PS00237">
    <property type="entry name" value="G_PROTEIN_RECEP_F1_1"/>
    <property type="match status" value="1"/>
</dbReference>
<evidence type="ECO:0000256" key="3">
    <source>
        <dbReference type="ARBA" id="ARBA00022692"/>
    </source>
</evidence>
<dbReference type="Pfam" id="PF00001">
    <property type="entry name" value="7tm_1"/>
    <property type="match status" value="2"/>
</dbReference>
<evidence type="ECO:0000256" key="10">
    <source>
        <dbReference type="SAM" id="Phobius"/>
    </source>
</evidence>
<keyword evidence="6 10" id="KW-0472">Membrane</keyword>
<protein>
    <recommendedName>
        <fullName evidence="11">G-protein coupled receptors family 1 profile domain-containing protein</fullName>
    </recommendedName>
</protein>
<dbReference type="PROSITE" id="PS50262">
    <property type="entry name" value="G_PROTEIN_RECEP_F1_2"/>
    <property type="match status" value="2"/>
</dbReference>
<proteinExistence type="inferred from homology"/>
<dbReference type="PRINTS" id="PR00237">
    <property type="entry name" value="GPCRRHODOPSN"/>
</dbReference>
<dbReference type="GeneTree" id="ENSGT01050000244823"/>
<name>A0A669D3V0_ORENI</name>
<dbReference type="Gene3D" id="1.20.1070.10">
    <property type="entry name" value="Rhodopsin 7-helix transmembrane proteins"/>
    <property type="match status" value="2"/>
</dbReference>
<keyword evidence="7 9" id="KW-0675">Receptor</keyword>
<dbReference type="InParanoid" id="A0A669D3V0"/>
<keyword evidence="4 10" id="KW-1133">Transmembrane helix</keyword>
<evidence type="ECO:0000256" key="2">
    <source>
        <dbReference type="ARBA" id="ARBA00022475"/>
    </source>
</evidence>